<dbReference type="PROSITE" id="PS00893">
    <property type="entry name" value="NUDIX_BOX"/>
    <property type="match status" value="1"/>
</dbReference>
<keyword evidence="5" id="KW-1185">Reference proteome</keyword>
<dbReference type="PANTHER" id="PTHR43736:SF1">
    <property type="entry name" value="DIHYDRONEOPTERIN TRIPHOSPHATE DIPHOSPHATASE"/>
    <property type="match status" value="1"/>
</dbReference>
<comment type="caution">
    <text evidence="4">The sequence shown here is derived from an EMBL/GenBank/DDBJ whole genome shotgun (WGS) entry which is preliminary data.</text>
</comment>
<reference evidence="5" key="1">
    <citation type="journal article" date="2019" name="Int. J. Syst. Evol. Microbiol.">
        <title>The Global Catalogue of Microorganisms (GCM) 10K type strain sequencing project: providing services to taxonomists for standard genome sequencing and annotation.</title>
        <authorList>
            <consortium name="The Broad Institute Genomics Platform"/>
            <consortium name="The Broad Institute Genome Sequencing Center for Infectious Disease"/>
            <person name="Wu L."/>
            <person name="Ma J."/>
        </authorList>
    </citation>
    <scope>NUCLEOTIDE SEQUENCE [LARGE SCALE GENOMIC DNA]</scope>
    <source>
        <strain evidence="5">CCUG 59778</strain>
    </source>
</reference>
<dbReference type="Proteomes" id="UP001596157">
    <property type="component" value="Unassembled WGS sequence"/>
</dbReference>
<dbReference type="RefSeq" id="WP_378244011.1">
    <property type="nucleotide sequence ID" value="NZ_JBHSKF010000002.1"/>
</dbReference>
<name>A0ABW0EJD0_9PSEU</name>
<proteinExistence type="inferred from homology"/>
<sequence length="158" mass="17053">MNGVEVAAGVRVPVPAEGELWVVGAVVLDPAGRAFVQLRGPVRRLFPDTWDIVGGHVEAGETVLGALAREVREETGWVLRRVVRGLGVGAWEAGGLLRHSVDFVVEVDGDLERPALEWDKHPRFAWVGVEDLPVLLVNREPGDTVIHDIVAAALRPPG</sequence>
<evidence type="ECO:0000313" key="5">
    <source>
        <dbReference type="Proteomes" id="UP001596157"/>
    </source>
</evidence>
<accession>A0ABW0EJD0</accession>
<dbReference type="InterPro" id="IPR015797">
    <property type="entry name" value="NUDIX_hydrolase-like_dom_sf"/>
</dbReference>
<dbReference type="PROSITE" id="PS51462">
    <property type="entry name" value="NUDIX"/>
    <property type="match status" value="1"/>
</dbReference>
<protein>
    <submittedName>
        <fullName evidence="4">NUDIX hydrolase</fullName>
        <ecNumber evidence="4">3.6.-.-</ecNumber>
    </submittedName>
</protein>
<gene>
    <name evidence="4" type="ORF">ACFPM7_04220</name>
</gene>
<evidence type="ECO:0000256" key="1">
    <source>
        <dbReference type="ARBA" id="ARBA00005582"/>
    </source>
</evidence>
<evidence type="ECO:0000313" key="4">
    <source>
        <dbReference type="EMBL" id="MFC5286245.1"/>
    </source>
</evidence>
<keyword evidence="2 4" id="KW-0378">Hydrolase</keyword>
<evidence type="ECO:0000259" key="3">
    <source>
        <dbReference type="PROSITE" id="PS51462"/>
    </source>
</evidence>
<dbReference type="InterPro" id="IPR020084">
    <property type="entry name" value="NUDIX_hydrolase_CS"/>
</dbReference>
<organism evidence="4 5">
    <name type="scientific">Actinokineospora guangxiensis</name>
    <dbReference type="NCBI Taxonomy" id="1490288"/>
    <lineage>
        <taxon>Bacteria</taxon>
        <taxon>Bacillati</taxon>
        <taxon>Actinomycetota</taxon>
        <taxon>Actinomycetes</taxon>
        <taxon>Pseudonocardiales</taxon>
        <taxon>Pseudonocardiaceae</taxon>
        <taxon>Actinokineospora</taxon>
    </lineage>
</organism>
<evidence type="ECO:0000256" key="2">
    <source>
        <dbReference type="ARBA" id="ARBA00022801"/>
    </source>
</evidence>
<dbReference type="InterPro" id="IPR000086">
    <property type="entry name" value="NUDIX_hydrolase_dom"/>
</dbReference>
<dbReference type="CDD" id="cd02883">
    <property type="entry name" value="NUDIX_Hydrolase"/>
    <property type="match status" value="1"/>
</dbReference>
<dbReference type="PANTHER" id="PTHR43736">
    <property type="entry name" value="ADP-RIBOSE PYROPHOSPHATASE"/>
    <property type="match status" value="1"/>
</dbReference>
<dbReference type="EC" id="3.6.-.-" evidence="4"/>
<dbReference type="Pfam" id="PF00293">
    <property type="entry name" value="NUDIX"/>
    <property type="match status" value="1"/>
</dbReference>
<comment type="similarity">
    <text evidence="1">Belongs to the Nudix hydrolase family.</text>
</comment>
<dbReference type="Gene3D" id="3.90.79.10">
    <property type="entry name" value="Nucleoside Triphosphate Pyrophosphohydrolase"/>
    <property type="match status" value="1"/>
</dbReference>
<feature type="domain" description="Nudix hydrolase" evidence="3">
    <location>
        <begin position="18"/>
        <end position="150"/>
    </location>
</feature>
<dbReference type="EMBL" id="JBHSKF010000002">
    <property type="protein sequence ID" value="MFC5286245.1"/>
    <property type="molecule type" value="Genomic_DNA"/>
</dbReference>
<dbReference type="SUPFAM" id="SSF55811">
    <property type="entry name" value="Nudix"/>
    <property type="match status" value="1"/>
</dbReference>
<dbReference type="GO" id="GO:0016787">
    <property type="term" value="F:hydrolase activity"/>
    <property type="evidence" value="ECO:0007669"/>
    <property type="project" value="UniProtKB-KW"/>
</dbReference>